<dbReference type="Proteomes" id="UP000001698">
    <property type="component" value="Chromosome"/>
</dbReference>
<dbReference type="HOGENOM" id="CLU_178641_0_0_6"/>
<gene>
    <name evidence="1" type="ordered locus">XfasM23_1658</name>
</gene>
<dbReference type="EMBL" id="CP001011">
    <property type="protein sequence ID" value="ACB93065.1"/>
    <property type="molecule type" value="Genomic_DNA"/>
</dbReference>
<evidence type="ECO:0000313" key="1">
    <source>
        <dbReference type="EMBL" id="ACB93065.1"/>
    </source>
</evidence>
<dbReference type="KEGG" id="xfn:XfasM23_1658"/>
<sequence>MGLMVICVKCRNGMPSRVGHGDTAIGCDGVVRVAMLLVGRAVVWEHRARGVLCLSFDLRCVSLKPQWAGFIKKTGMVYGIPEIICLVTGGVDQVPSGRPCHRS</sequence>
<evidence type="ECO:0000313" key="2">
    <source>
        <dbReference type="Proteomes" id="UP000001698"/>
    </source>
</evidence>
<proteinExistence type="predicted"/>
<accession>B2I7G8</accession>
<name>B2I7G8_XYLF2</name>
<organism evidence="1 2">
    <name type="scientific">Xylella fastidiosa (strain M23)</name>
    <dbReference type="NCBI Taxonomy" id="405441"/>
    <lineage>
        <taxon>Bacteria</taxon>
        <taxon>Pseudomonadati</taxon>
        <taxon>Pseudomonadota</taxon>
        <taxon>Gammaproteobacteria</taxon>
        <taxon>Lysobacterales</taxon>
        <taxon>Lysobacteraceae</taxon>
        <taxon>Xylella</taxon>
    </lineage>
</organism>
<dbReference type="AlphaFoldDB" id="B2I7G8"/>
<reference evidence="1 2" key="1">
    <citation type="journal article" date="2010" name="J. Bacteriol.">
        <title>Whole genome sequences of two Xylella fastidiosa strains (M12 and M23) causing almond leaf scorch disease in California.</title>
        <authorList>
            <person name="Chen J."/>
            <person name="Xie G."/>
            <person name="Han S."/>
            <person name="Chertkov O."/>
            <person name="Sims D."/>
            <person name="Civerolo E.L."/>
        </authorList>
    </citation>
    <scope>NUCLEOTIDE SEQUENCE [LARGE SCALE GENOMIC DNA]</scope>
    <source>
        <strain evidence="1 2">M23</strain>
    </source>
</reference>
<protein>
    <submittedName>
        <fullName evidence="1">Uncharacterized protein</fullName>
    </submittedName>
</protein>